<feature type="transmembrane region" description="Helical" evidence="7">
    <location>
        <begin position="258"/>
        <end position="278"/>
    </location>
</feature>
<dbReference type="OrthoDB" id="4148662at2759"/>
<dbReference type="EMBL" id="WJXW01000005">
    <property type="protein sequence ID" value="KAF9735972.1"/>
    <property type="molecule type" value="Genomic_DNA"/>
</dbReference>
<feature type="compositionally biased region" description="Polar residues" evidence="6">
    <location>
        <begin position="579"/>
        <end position="589"/>
    </location>
</feature>
<feature type="compositionally biased region" description="Basic and acidic residues" evidence="6">
    <location>
        <begin position="706"/>
        <end position="715"/>
    </location>
</feature>
<feature type="transmembrane region" description="Helical" evidence="7">
    <location>
        <begin position="670"/>
        <end position="692"/>
    </location>
</feature>
<evidence type="ECO:0000256" key="1">
    <source>
        <dbReference type="ARBA" id="ARBA00004141"/>
    </source>
</evidence>
<protein>
    <recommendedName>
        <fullName evidence="9">Rhodopsin domain-containing protein</fullName>
    </recommendedName>
</protein>
<feature type="compositionally biased region" description="Low complexity" evidence="6">
    <location>
        <begin position="590"/>
        <end position="616"/>
    </location>
</feature>
<feature type="transmembrane region" description="Helical" evidence="7">
    <location>
        <begin position="148"/>
        <end position="167"/>
    </location>
</feature>
<comment type="caution">
    <text evidence="10">The sequence shown here is derived from an EMBL/GenBank/DDBJ whole genome shotgun (WGS) entry which is preliminary data.</text>
</comment>
<evidence type="ECO:0000256" key="4">
    <source>
        <dbReference type="ARBA" id="ARBA00023136"/>
    </source>
</evidence>
<feature type="compositionally biased region" description="Polar residues" evidence="6">
    <location>
        <begin position="735"/>
        <end position="750"/>
    </location>
</feature>
<evidence type="ECO:0000256" key="7">
    <source>
        <dbReference type="SAM" id="Phobius"/>
    </source>
</evidence>
<evidence type="ECO:0000256" key="3">
    <source>
        <dbReference type="ARBA" id="ARBA00022989"/>
    </source>
</evidence>
<evidence type="ECO:0000256" key="6">
    <source>
        <dbReference type="SAM" id="MobiDB-lite"/>
    </source>
</evidence>
<feature type="transmembrane region" description="Helical" evidence="7">
    <location>
        <begin position="224"/>
        <end position="246"/>
    </location>
</feature>
<reference evidence="10" key="1">
    <citation type="journal article" date="2020" name="Mol. Plant Microbe Interact.">
        <title>Genome Sequence of the Biocontrol Agent Coniothyrium minitans strain Conio (IMI 134523).</title>
        <authorList>
            <person name="Patel D."/>
            <person name="Shittu T.A."/>
            <person name="Baroncelli R."/>
            <person name="Muthumeenakshi S."/>
            <person name="Osborne T.H."/>
            <person name="Janganan T.K."/>
            <person name="Sreenivasaprasad S."/>
        </authorList>
    </citation>
    <scope>NUCLEOTIDE SEQUENCE</scope>
    <source>
        <strain evidence="10">Conio</strain>
    </source>
</reference>
<evidence type="ECO:0000313" key="11">
    <source>
        <dbReference type="Proteomes" id="UP000756921"/>
    </source>
</evidence>
<keyword evidence="2 7" id="KW-0812">Transmembrane</keyword>
<comment type="similarity">
    <text evidence="5">Belongs to the SAT4 family.</text>
</comment>
<dbReference type="Proteomes" id="UP000756921">
    <property type="component" value="Unassembled WGS sequence"/>
</dbReference>
<feature type="signal peptide" evidence="8">
    <location>
        <begin position="1"/>
        <end position="22"/>
    </location>
</feature>
<feature type="region of interest" description="Disordered" evidence="6">
    <location>
        <begin position="702"/>
        <end position="819"/>
    </location>
</feature>
<keyword evidence="11" id="KW-1185">Reference proteome</keyword>
<evidence type="ECO:0000313" key="10">
    <source>
        <dbReference type="EMBL" id="KAF9735972.1"/>
    </source>
</evidence>
<evidence type="ECO:0000259" key="9">
    <source>
        <dbReference type="Pfam" id="PF20684"/>
    </source>
</evidence>
<evidence type="ECO:0000256" key="8">
    <source>
        <dbReference type="SAM" id="SignalP"/>
    </source>
</evidence>
<accession>A0A9P6GI01</accession>
<dbReference type="InterPro" id="IPR049326">
    <property type="entry name" value="Rhodopsin_dom_fungi"/>
</dbReference>
<keyword evidence="3 7" id="KW-1133">Transmembrane helix</keyword>
<dbReference type="PANTHER" id="PTHR33048">
    <property type="entry name" value="PTH11-LIKE INTEGRAL MEMBRANE PROTEIN (AFU_ORTHOLOGUE AFUA_5G11245)"/>
    <property type="match status" value="1"/>
</dbReference>
<name>A0A9P6GI01_9PLEO</name>
<dbReference type="PANTHER" id="PTHR33048:SF47">
    <property type="entry name" value="INTEGRAL MEMBRANE PROTEIN-RELATED"/>
    <property type="match status" value="1"/>
</dbReference>
<evidence type="ECO:0000256" key="5">
    <source>
        <dbReference type="ARBA" id="ARBA00038359"/>
    </source>
</evidence>
<feature type="region of interest" description="Disordered" evidence="6">
    <location>
        <begin position="568"/>
        <end position="663"/>
    </location>
</feature>
<keyword evidence="8" id="KW-0732">Signal</keyword>
<evidence type="ECO:0000256" key="2">
    <source>
        <dbReference type="ARBA" id="ARBA00022692"/>
    </source>
</evidence>
<feature type="transmembrane region" description="Helical" evidence="7">
    <location>
        <begin position="174"/>
        <end position="196"/>
    </location>
</feature>
<feature type="domain" description="Rhodopsin" evidence="9">
    <location>
        <begin position="103"/>
        <end position="318"/>
    </location>
</feature>
<dbReference type="GO" id="GO:0016020">
    <property type="term" value="C:membrane"/>
    <property type="evidence" value="ECO:0007669"/>
    <property type="project" value="UniProtKB-SubCell"/>
</dbReference>
<keyword evidence="4 7" id="KW-0472">Membrane</keyword>
<organism evidence="10 11">
    <name type="scientific">Paraphaeosphaeria minitans</name>
    <dbReference type="NCBI Taxonomy" id="565426"/>
    <lineage>
        <taxon>Eukaryota</taxon>
        <taxon>Fungi</taxon>
        <taxon>Dikarya</taxon>
        <taxon>Ascomycota</taxon>
        <taxon>Pezizomycotina</taxon>
        <taxon>Dothideomycetes</taxon>
        <taxon>Pleosporomycetidae</taxon>
        <taxon>Pleosporales</taxon>
        <taxon>Massarineae</taxon>
        <taxon>Didymosphaeriaceae</taxon>
        <taxon>Paraphaeosphaeria</taxon>
    </lineage>
</organism>
<dbReference type="Pfam" id="PF20684">
    <property type="entry name" value="Fung_rhodopsin"/>
    <property type="match status" value="1"/>
</dbReference>
<dbReference type="InterPro" id="IPR052337">
    <property type="entry name" value="SAT4-like"/>
</dbReference>
<feature type="chain" id="PRO_5040209214" description="Rhodopsin domain-containing protein" evidence="8">
    <location>
        <begin position="23"/>
        <end position="819"/>
    </location>
</feature>
<feature type="compositionally biased region" description="Low complexity" evidence="6">
    <location>
        <begin position="635"/>
        <end position="663"/>
    </location>
</feature>
<comment type="subcellular location">
    <subcellularLocation>
        <location evidence="1">Membrane</location>
        <topology evidence="1">Multi-pass membrane protein</topology>
    </subcellularLocation>
</comment>
<dbReference type="AlphaFoldDB" id="A0A9P6GI01"/>
<proteinExistence type="inferred from homology"/>
<gene>
    <name evidence="10" type="ORF">PMIN01_05887</name>
</gene>
<sequence length="819" mass="86978">MDGSMLATHFLFFLLSLRKGLASLLDVVVLSDVPTIDCDDACKAVAEQGRGGGHGRYCDVSPLYGLHDLEVGHAIPGQPFDGLQRLADVGGQRGYPVRDPAMSVVCNIPFVILGVRAGAGRLISDPFWASHRVYTTIHFEFISISLRMNAMFLVKLSVCTYLLALNFSRRFRAIMCLVTLIVVTFNLIMPLLFQFWSCQPYYFRWHPEIVPECWPATVGTVAEYAQIVSNICTDLVYASAPLVYLRRAKLTKRMRFKVGLMFLLTLVGTSSSVIKIYVLHRWLHSSEPFYDIADLSLWGINEISIYIVVANLPMQRRSICRAVAFIVLNRLHSWLGLESDMGYIEDDLFTSTVDDLRRIRSITPGADDGSEMAIVELENGRIIMAPRAPTSAVVRENGSQASHDISRAGTARDGTMSDLDILVSNGTCYTKAGEKLDGSFIPCGNAAFGFQTCCGAGDNCMADNACFGVHGSGYGSQLTYQAGCTDPDYKDESCPDKKGIDQPWIALTRCDDDESVWGACSQEGNPSTLQPGSQCSCTEKAKFTPTAFSDSPVLALFASLPMDTGGSIKFETGHVPTGDPTSDFSSDETGSASTGSSGSSGSNQSASQTSNGSATQGSAGNNATPSRTGKGTGTLGTNTSSGTDSSDTGSGSSNGGSNDRSSGLASGAKIGIGVGVAVGLLLLIGIIAAILLRRRKRRRSATAATEIEKGDKKDVSPLSGAAEGRVSDATGADSRPSNGTGATEKTNNVSEADGKPLSGAAKPGVTELDSEAVMEVSGQTAHPWNRGAELDGRPLRKPSSPKELPGSLAAESPPSWVVR</sequence>